<accession>A0A7R9AE24</accession>
<keyword evidence="3" id="KW-1185">Reference proteome</keyword>
<dbReference type="EMBL" id="LR904044">
    <property type="protein sequence ID" value="CAD7252524.1"/>
    <property type="molecule type" value="Genomic_DNA"/>
</dbReference>
<feature type="region of interest" description="Disordered" evidence="1">
    <location>
        <begin position="112"/>
        <end position="143"/>
    </location>
</feature>
<protein>
    <submittedName>
        <fullName evidence="2">Uncharacterized protein</fullName>
    </submittedName>
</protein>
<evidence type="ECO:0000313" key="2">
    <source>
        <dbReference type="EMBL" id="CAD7252524.1"/>
    </source>
</evidence>
<feature type="compositionally biased region" description="Basic and acidic residues" evidence="1">
    <location>
        <begin position="112"/>
        <end position="124"/>
    </location>
</feature>
<dbReference type="Proteomes" id="UP000677054">
    <property type="component" value="Unassembled WGS sequence"/>
</dbReference>
<reference evidence="2" key="1">
    <citation type="submission" date="2020-11" db="EMBL/GenBank/DDBJ databases">
        <authorList>
            <person name="Tran Van P."/>
        </authorList>
    </citation>
    <scope>NUCLEOTIDE SEQUENCE</scope>
</reference>
<evidence type="ECO:0000313" key="3">
    <source>
        <dbReference type="Proteomes" id="UP000677054"/>
    </source>
</evidence>
<organism evidence="2">
    <name type="scientific">Darwinula stevensoni</name>
    <dbReference type="NCBI Taxonomy" id="69355"/>
    <lineage>
        <taxon>Eukaryota</taxon>
        <taxon>Metazoa</taxon>
        <taxon>Ecdysozoa</taxon>
        <taxon>Arthropoda</taxon>
        <taxon>Crustacea</taxon>
        <taxon>Oligostraca</taxon>
        <taxon>Ostracoda</taxon>
        <taxon>Podocopa</taxon>
        <taxon>Podocopida</taxon>
        <taxon>Darwinulocopina</taxon>
        <taxon>Darwinuloidea</taxon>
        <taxon>Darwinulidae</taxon>
        <taxon>Darwinula</taxon>
    </lineage>
</organism>
<gene>
    <name evidence="2" type="ORF">DSTB1V02_LOCUS12282</name>
</gene>
<proteinExistence type="predicted"/>
<dbReference type="EMBL" id="CAJPEV010004527">
    <property type="protein sequence ID" value="CAG0901939.1"/>
    <property type="molecule type" value="Genomic_DNA"/>
</dbReference>
<dbReference type="AlphaFoldDB" id="A0A7R9AE24"/>
<sequence length="155" mass="17289">MFSVTPELQPDLYWTVSVPENLPYTACTAHLRKEPPSPSTAHIASHVSVSSRSLYESIYQSISDDYQTIQPLGTKAPNRSIYQTLRSRSSNLFRSLMRKKAPTALVHAHCETPREERVKGKEPVTGKTPGEDGAASASLNRRNQATSVEERIFFV</sequence>
<evidence type="ECO:0000256" key="1">
    <source>
        <dbReference type="SAM" id="MobiDB-lite"/>
    </source>
</evidence>
<name>A0A7R9AE24_9CRUS</name>